<dbReference type="SUPFAM" id="SSF52518">
    <property type="entry name" value="Thiamin diphosphate-binding fold (THDP-binding)"/>
    <property type="match status" value="1"/>
</dbReference>
<feature type="region of interest" description="Disordered" evidence="1">
    <location>
        <begin position="84"/>
        <end position="111"/>
    </location>
</feature>
<dbReference type="EMBL" id="CP147982">
    <property type="protein sequence ID" value="WXK81814.1"/>
    <property type="molecule type" value="Genomic_DNA"/>
</dbReference>
<evidence type="ECO:0008006" key="4">
    <source>
        <dbReference type="Google" id="ProtNLM"/>
    </source>
</evidence>
<organism evidence="2 3">
    <name type="scientific">Streptomyces sirii</name>
    <dbReference type="NCBI Taxonomy" id="3127701"/>
    <lineage>
        <taxon>Bacteria</taxon>
        <taxon>Bacillati</taxon>
        <taxon>Actinomycetota</taxon>
        <taxon>Actinomycetes</taxon>
        <taxon>Kitasatosporales</taxon>
        <taxon>Streptomycetaceae</taxon>
        <taxon>Streptomyces</taxon>
    </lineage>
</organism>
<keyword evidence="3" id="KW-1185">Reference proteome</keyword>
<evidence type="ECO:0000313" key="2">
    <source>
        <dbReference type="EMBL" id="WXK81814.1"/>
    </source>
</evidence>
<dbReference type="RefSeq" id="WP_407289377.1">
    <property type="nucleotide sequence ID" value="NZ_CP147982.1"/>
</dbReference>
<evidence type="ECO:0000256" key="1">
    <source>
        <dbReference type="SAM" id="MobiDB-lite"/>
    </source>
</evidence>
<feature type="compositionally biased region" description="Basic and acidic residues" evidence="1">
    <location>
        <begin position="95"/>
        <end position="111"/>
    </location>
</feature>
<sequence length="111" mass="12022">MPDDAQHLVPGGHLVAEALKAEGVDRVYTLCGGHLIDIYDDCVDEGGTAPPPRLTPYPYLTPTSSLSLRTVDDRPVTADDLIDKSIRSSGTSSVRIHDLGGRPDPHTHRPW</sequence>
<protein>
    <recommendedName>
        <fullName evidence="4">Thiamine pyrophosphate enzyme N-terminal TPP-binding domain-containing protein</fullName>
    </recommendedName>
</protein>
<evidence type="ECO:0000313" key="3">
    <source>
        <dbReference type="Proteomes" id="UP001626628"/>
    </source>
</evidence>
<name>A0ABZ2R5L3_9ACTN</name>
<dbReference type="InterPro" id="IPR029061">
    <property type="entry name" value="THDP-binding"/>
</dbReference>
<proteinExistence type="predicted"/>
<accession>A0ABZ2R5L3</accession>
<dbReference type="Proteomes" id="UP001626628">
    <property type="component" value="Chromosome"/>
</dbReference>
<gene>
    <name evidence="2" type="ORF">WAB15_33220</name>
</gene>
<reference evidence="2 3" key="1">
    <citation type="submission" date="2024-03" db="EMBL/GenBank/DDBJ databases">
        <title>The complete genome of Streptomyces sirii sp.nov.</title>
        <authorList>
            <person name="Zakalyukina Y.V."/>
            <person name="Belik A.R."/>
            <person name="Biryukov M.V."/>
            <person name="Baturina O.A."/>
            <person name="Kabilov M.R."/>
        </authorList>
    </citation>
    <scope>NUCLEOTIDE SEQUENCE [LARGE SCALE GENOMIC DNA]</scope>
    <source>
        <strain evidence="2 3">BP-8</strain>
    </source>
</reference>